<dbReference type="PANTHER" id="PTHR33103:SF19">
    <property type="entry name" value="OS09G0544700 PROTEIN"/>
    <property type="match status" value="1"/>
</dbReference>
<protein>
    <recommendedName>
        <fullName evidence="3">DUF674 family protein</fullName>
    </recommendedName>
</protein>
<accession>A0A803M3M1</accession>
<reference evidence="1" key="2">
    <citation type="submission" date="2021-03" db="UniProtKB">
        <authorList>
            <consortium name="EnsemblPlants"/>
        </authorList>
    </citation>
    <scope>IDENTIFICATION</scope>
</reference>
<dbReference type="AlphaFoldDB" id="A0A803M3M1"/>
<proteinExistence type="predicted"/>
<keyword evidence="2" id="KW-1185">Reference proteome</keyword>
<name>A0A803M3M1_CHEQI</name>
<dbReference type="Pfam" id="PF05056">
    <property type="entry name" value="DUF674"/>
    <property type="match status" value="1"/>
</dbReference>
<dbReference type="Gramene" id="AUR62022820-RA">
    <property type="protein sequence ID" value="AUR62022820-RA:cds"/>
    <property type="gene ID" value="AUR62022820"/>
</dbReference>
<evidence type="ECO:0000313" key="2">
    <source>
        <dbReference type="Proteomes" id="UP000596660"/>
    </source>
</evidence>
<dbReference type="InterPro" id="IPR007750">
    <property type="entry name" value="DUF674"/>
</dbReference>
<dbReference type="Proteomes" id="UP000596660">
    <property type="component" value="Unplaced"/>
</dbReference>
<evidence type="ECO:0000313" key="1">
    <source>
        <dbReference type="EnsemblPlants" id="AUR62022820-RA:cds"/>
    </source>
</evidence>
<evidence type="ECO:0008006" key="3">
    <source>
        <dbReference type="Google" id="ProtNLM"/>
    </source>
</evidence>
<dbReference type="OMA" id="SGCESKM"/>
<dbReference type="EnsemblPlants" id="AUR62022820-RA">
    <property type="protein sequence ID" value="AUR62022820-RA:cds"/>
    <property type="gene ID" value="AUR62022820"/>
</dbReference>
<dbReference type="PANTHER" id="PTHR33103">
    <property type="entry name" value="OS01G0153900 PROTEIN"/>
    <property type="match status" value="1"/>
</dbReference>
<organism evidence="1 2">
    <name type="scientific">Chenopodium quinoa</name>
    <name type="common">Quinoa</name>
    <dbReference type="NCBI Taxonomy" id="63459"/>
    <lineage>
        <taxon>Eukaryota</taxon>
        <taxon>Viridiplantae</taxon>
        <taxon>Streptophyta</taxon>
        <taxon>Embryophyta</taxon>
        <taxon>Tracheophyta</taxon>
        <taxon>Spermatophyta</taxon>
        <taxon>Magnoliopsida</taxon>
        <taxon>eudicotyledons</taxon>
        <taxon>Gunneridae</taxon>
        <taxon>Pentapetalae</taxon>
        <taxon>Caryophyllales</taxon>
        <taxon>Chenopodiaceae</taxon>
        <taxon>Chenopodioideae</taxon>
        <taxon>Atripliceae</taxon>
        <taxon>Chenopodium</taxon>
    </lineage>
</organism>
<reference evidence="1" key="1">
    <citation type="journal article" date="2017" name="Nature">
        <title>The genome of Chenopodium quinoa.</title>
        <authorList>
            <person name="Jarvis D.E."/>
            <person name="Ho Y.S."/>
            <person name="Lightfoot D.J."/>
            <person name="Schmoeckel S.M."/>
            <person name="Li B."/>
            <person name="Borm T.J.A."/>
            <person name="Ohyanagi H."/>
            <person name="Mineta K."/>
            <person name="Michell C.T."/>
            <person name="Saber N."/>
            <person name="Kharbatia N.M."/>
            <person name="Rupper R.R."/>
            <person name="Sharp A.R."/>
            <person name="Dally N."/>
            <person name="Boughton B.A."/>
            <person name="Woo Y.H."/>
            <person name="Gao G."/>
            <person name="Schijlen E.G.W.M."/>
            <person name="Guo X."/>
            <person name="Momin A.A."/>
            <person name="Negrao S."/>
            <person name="Al-Babili S."/>
            <person name="Gehring C."/>
            <person name="Roessner U."/>
            <person name="Jung C."/>
            <person name="Murphy K."/>
            <person name="Arold S.T."/>
            <person name="Gojobori T."/>
            <person name="van der Linden C.G."/>
            <person name="van Loo E.N."/>
            <person name="Jellen E.N."/>
            <person name="Maughan P.J."/>
            <person name="Tester M."/>
        </authorList>
    </citation>
    <scope>NUCLEOTIDE SEQUENCE [LARGE SCALE GENOMIC DNA]</scope>
    <source>
        <strain evidence="1">cv. PI 614886</strain>
    </source>
</reference>
<sequence>MASSGCESKMSLKILVDVKSNKVVFAETRQDFVDFIFQIMSLPLGTITKLLNEKELGMVGCLEALYKSIESLDVEYYKANTNKDSVLKPRDDVSVPLFSLNNAPRPYMLYAS</sequence>